<keyword evidence="1" id="KW-0472">Membrane</keyword>
<name>A0A8J3YX24_9ACTN</name>
<feature type="transmembrane region" description="Helical" evidence="1">
    <location>
        <begin position="139"/>
        <end position="161"/>
    </location>
</feature>
<dbReference type="RefSeq" id="WP_203905676.1">
    <property type="nucleotide sequence ID" value="NZ_BOPF01000072.1"/>
</dbReference>
<organism evidence="2 3">
    <name type="scientific">Virgisporangium aliadipatigenens</name>
    <dbReference type="NCBI Taxonomy" id="741659"/>
    <lineage>
        <taxon>Bacteria</taxon>
        <taxon>Bacillati</taxon>
        <taxon>Actinomycetota</taxon>
        <taxon>Actinomycetes</taxon>
        <taxon>Micromonosporales</taxon>
        <taxon>Micromonosporaceae</taxon>
        <taxon>Virgisporangium</taxon>
    </lineage>
</organism>
<comment type="caution">
    <text evidence="2">The sequence shown here is derived from an EMBL/GenBank/DDBJ whole genome shotgun (WGS) entry which is preliminary data.</text>
</comment>
<sequence length="469" mass="49098">MSRHQNLVVYVVGVAAVVGIGSILGRIPDLVPDSAAAAIIGAALVAVAAAVTAVRRTRANGGFDPFHPLLFPSIYVAVACLGPTAYIWWTGDGVGVARRALLSPQTPQLMALAAFGFVLGCAAPFARKARVVAENLDDRLLLLAGRLLMCSPLLLSSWGYLNDAVRTRGLGQNSVTLVDSVRALNDMLVLAAVLLLLVARYRQDKSLLAPPDWLLVGSAIILSGLNGRRGAALGVMLLILLFSTLRGRLTIVRTAAGVFGVLLFAYVVVEYRTAAVGGGGAERPLPLVLLGDLASVSFTTGVTASVLAGGGFLEGSTIVAGLVRQLPGPLANALFGPPDDTGAFVFRRISGWGSDQEGYGFSLPAEGMLNFGVWGVFLVPLVYGLIIAWLYSRFTPGARGATYLAYALAIGTLPFSIRSDVLGAVKSIFYPSLIVAVVLGFAAVAYSWRAGRSRTGPTLTPVVVRLDHN</sequence>
<dbReference type="InterPro" id="IPR029468">
    <property type="entry name" value="O-ag_pol_Wzy"/>
</dbReference>
<gene>
    <name evidence="2" type="ORF">Val02_91630</name>
</gene>
<keyword evidence="1" id="KW-1133">Transmembrane helix</keyword>
<dbReference type="AlphaFoldDB" id="A0A8J3YX24"/>
<feature type="transmembrane region" description="Helical" evidence="1">
    <location>
        <begin position="403"/>
        <end position="422"/>
    </location>
</feature>
<feature type="transmembrane region" description="Helical" evidence="1">
    <location>
        <begin position="7"/>
        <end position="28"/>
    </location>
</feature>
<keyword evidence="1" id="KW-0812">Transmembrane</keyword>
<proteinExistence type="predicted"/>
<feature type="transmembrane region" description="Helical" evidence="1">
    <location>
        <begin position="428"/>
        <end position="448"/>
    </location>
</feature>
<feature type="transmembrane region" description="Helical" evidence="1">
    <location>
        <begin position="371"/>
        <end position="391"/>
    </location>
</feature>
<dbReference type="Pfam" id="PF14296">
    <property type="entry name" value="O-ag_pol_Wzy"/>
    <property type="match status" value="1"/>
</dbReference>
<dbReference type="Proteomes" id="UP000619260">
    <property type="component" value="Unassembled WGS sequence"/>
</dbReference>
<feature type="transmembrane region" description="Helical" evidence="1">
    <location>
        <begin position="213"/>
        <end position="245"/>
    </location>
</feature>
<evidence type="ECO:0008006" key="4">
    <source>
        <dbReference type="Google" id="ProtNLM"/>
    </source>
</evidence>
<feature type="transmembrane region" description="Helical" evidence="1">
    <location>
        <begin position="109"/>
        <end position="127"/>
    </location>
</feature>
<feature type="transmembrane region" description="Helical" evidence="1">
    <location>
        <begin position="34"/>
        <end position="54"/>
    </location>
</feature>
<protein>
    <recommendedName>
        <fullName evidence="4">Oligosaccharide repeat unit polymerase</fullName>
    </recommendedName>
</protein>
<evidence type="ECO:0000313" key="2">
    <source>
        <dbReference type="EMBL" id="GIJ52277.1"/>
    </source>
</evidence>
<dbReference type="EMBL" id="BOPF01000072">
    <property type="protein sequence ID" value="GIJ52277.1"/>
    <property type="molecule type" value="Genomic_DNA"/>
</dbReference>
<accession>A0A8J3YX24</accession>
<feature type="transmembrane region" description="Helical" evidence="1">
    <location>
        <begin position="66"/>
        <end position="89"/>
    </location>
</feature>
<evidence type="ECO:0000313" key="3">
    <source>
        <dbReference type="Proteomes" id="UP000619260"/>
    </source>
</evidence>
<feature type="transmembrane region" description="Helical" evidence="1">
    <location>
        <begin position="251"/>
        <end position="269"/>
    </location>
</feature>
<evidence type="ECO:0000256" key="1">
    <source>
        <dbReference type="SAM" id="Phobius"/>
    </source>
</evidence>
<reference evidence="2" key="1">
    <citation type="submission" date="2021-01" db="EMBL/GenBank/DDBJ databases">
        <title>Whole genome shotgun sequence of Virgisporangium aliadipatigenens NBRC 105644.</title>
        <authorList>
            <person name="Komaki H."/>
            <person name="Tamura T."/>
        </authorList>
    </citation>
    <scope>NUCLEOTIDE SEQUENCE</scope>
    <source>
        <strain evidence="2">NBRC 105644</strain>
    </source>
</reference>
<keyword evidence="3" id="KW-1185">Reference proteome</keyword>